<dbReference type="Pfam" id="PF13424">
    <property type="entry name" value="TPR_12"/>
    <property type="match status" value="1"/>
</dbReference>
<feature type="domain" description="CHAT" evidence="2">
    <location>
        <begin position="618"/>
        <end position="918"/>
    </location>
</feature>
<dbReference type="InterPro" id="IPR019734">
    <property type="entry name" value="TPR_rpt"/>
</dbReference>
<feature type="repeat" description="TPR" evidence="1">
    <location>
        <begin position="265"/>
        <end position="298"/>
    </location>
</feature>
<evidence type="ECO:0000259" key="2">
    <source>
        <dbReference type="Pfam" id="PF12770"/>
    </source>
</evidence>
<dbReference type="Gene3D" id="1.25.40.10">
    <property type="entry name" value="Tetratricopeptide repeat domain"/>
    <property type="match status" value="1"/>
</dbReference>
<dbReference type="Pfam" id="PF12770">
    <property type="entry name" value="CHAT"/>
    <property type="match status" value="1"/>
</dbReference>
<dbReference type="InterPro" id="IPR011990">
    <property type="entry name" value="TPR-like_helical_dom_sf"/>
</dbReference>
<accession>A0A2U2B662</accession>
<dbReference type="PROSITE" id="PS50005">
    <property type="entry name" value="TPR"/>
    <property type="match status" value="1"/>
</dbReference>
<proteinExistence type="predicted"/>
<evidence type="ECO:0000256" key="1">
    <source>
        <dbReference type="PROSITE-ProRule" id="PRU00339"/>
    </source>
</evidence>
<dbReference type="PANTHER" id="PTHR10098:SF108">
    <property type="entry name" value="TETRATRICOPEPTIDE REPEAT PROTEIN 28"/>
    <property type="match status" value="1"/>
</dbReference>
<dbReference type="RefSeq" id="WP_109265277.1">
    <property type="nucleotide sequence ID" value="NZ_QEWP01000013.1"/>
</dbReference>
<name>A0A2U2B662_9BACT</name>
<dbReference type="AlphaFoldDB" id="A0A2U2B662"/>
<dbReference type="PANTHER" id="PTHR10098">
    <property type="entry name" value="RAPSYN-RELATED"/>
    <property type="match status" value="1"/>
</dbReference>
<dbReference type="Proteomes" id="UP000244956">
    <property type="component" value="Unassembled WGS sequence"/>
</dbReference>
<comment type="caution">
    <text evidence="3">The sequence shown here is derived from an EMBL/GenBank/DDBJ whole genome shotgun (WGS) entry which is preliminary data.</text>
</comment>
<dbReference type="InterPro" id="IPR024983">
    <property type="entry name" value="CHAT_dom"/>
</dbReference>
<evidence type="ECO:0000313" key="4">
    <source>
        <dbReference type="Proteomes" id="UP000244956"/>
    </source>
</evidence>
<dbReference type="EMBL" id="QEWP01000013">
    <property type="protein sequence ID" value="PWD98524.1"/>
    <property type="molecule type" value="Genomic_DNA"/>
</dbReference>
<evidence type="ECO:0000313" key="3">
    <source>
        <dbReference type="EMBL" id="PWD98524.1"/>
    </source>
</evidence>
<dbReference type="SUPFAM" id="SSF48452">
    <property type="entry name" value="TPR-like"/>
    <property type="match status" value="2"/>
</dbReference>
<dbReference type="OrthoDB" id="9771112at2"/>
<keyword evidence="4" id="KW-1185">Reference proteome</keyword>
<keyword evidence="1" id="KW-0802">TPR repeat</keyword>
<organism evidence="3 4">
    <name type="scientific">Marinilabilia rubra</name>
    <dbReference type="NCBI Taxonomy" id="2162893"/>
    <lineage>
        <taxon>Bacteria</taxon>
        <taxon>Pseudomonadati</taxon>
        <taxon>Bacteroidota</taxon>
        <taxon>Bacteroidia</taxon>
        <taxon>Marinilabiliales</taxon>
        <taxon>Marinilabiliaceae</taxon>
        <taxon>Marinilabilia</taxon>
    </lineage>
</organism>
<gene>
    <name evidence="3" type="ORF">DDZ16_14900</name>
</gene>
<reference evidence="3 4" key="1">
    <citation type="submission" date="2018-05" db="EMBL/GenBank/DDBJ databases">
        <title>Marinilabilia rubrum sp. nov., isolated from saltern sediment.</title>
        <authorList>
            <person name="Zhang R."/>
        </authorList>
    </citation>
    <scope>NUCLEOTIDE SEQUENCE [LARGE SCALE GENOMIC DNA]</scope>
    <source>
        <strain evidence="3 4">WTE16</strain>
    </source>
</reference>
<protein>
    <recommendedName>
        <fullName evidence="2">CHAT domain-containing protein</fullName>
    </recommendedName>
</protein>
<sequence>MAEEEFLASKEWGQFLFINNFRGQLLGEVRKPSEAIKELAKTRKLAITHIDTMKSAEYAENLFLTARLLTLVNKYQTCETYLRRTVKLLEASGEYPEMEALVAFMSSKLYNKMMRTGDEEIYLNKALSALKGLDDDYARAVFYYVQAERLNLTQLFLKADFYKAAVRYFESGNHTSDYLYYYSLMKLSQQFSSFQSDFEKAVSYCNRAEQYALDNHLSKAKRYGLYFAIGDVYRSFEKYDESLKYLKKAETLILEVFGHQSFEHLLSSLYLGRLYRYRGEYDKASDYFHKAWDIGKKGWDGHFPHEFTMYGEMCRMYANAGQPDSALFLAQKRLTYDLKKDTFGIHEVPPLANKDKTVRYYNSLVVKLEAYNQLYRHNNDSSIIEYALNHCRKAFDLIDDLNHEALEETSGIRNSVRTKAVASYALFFALEKYRRTGDENYLVKAIEFADRSQANYLRYLMADRSEKHISDKEKALRKKIAGIENEILDEDLPAKDARLFNDSLMALKSDLVEIVLNPDINHETVEKQTLEIPAVNVKKLTADMPENSAVLLYHIVDFRDDSEFFQKADRSSDQKLVAFLMDSQGVLVSSSTFDENFKSLIRGTLRGLKTGDLVRLKKNGTRLSERLLAPFESRLKEKSHLVIIPDAELSDISFESLPYGNDEKWLCEKFSTSYNYSLGLWERSQSNADPNPKSLSALAPDFSGNQGMIISENIDATADSLMAHNPDIMRDGEHLLPLPQARREVLEIEKLFKQEGNKVASVELKNATKQRFFEMARNTDILHIASHGYSDVSDYRNSGLFFSAGKGAESFLRLNEIYDLKTNANLVVLSACKTNTGDKVRGEGVLALPRGFMLAGVPNVIASLWKVHDKRTKELMVTFYNALLDGKTYADALRDARLAAIRKGELPLDWAGFILIGN</sequence>